<keyword evidence="2" id="KW-1185">Reference proteome</keyword>
<reference evidence="1 2" key="1">
    <citation type="submission" date="2019-08" db="EMBL/GenBank/DDBJ databases">
        <title>A chromosome-level genome assembly, high-density linkage maps, and genome scans reveal the genomic architecture of hybrid incompatibilities underlying speciation via character displacement in darters (Percidae: Etheostominae).</title>
        <authorList>
            <person name="Moran R.L."/>
            <person name="Catchen J.M."/>
            <person name="Fuller R.C."/>
        </authorList>
    </citation>
    <scope>NUCLEOTIDE SEQUENCE [LARGE SCALE GENOMIC DNA]</scope>
    <source>
        <strain evidence="1">EspeVRDwgs_2016</strain>
        <tissue evidence="1">Muscle</tissue>
    </source>
</reference>
<accession>A0A5J5CHR9</accession>
<gene>
    <name evidence="1" type="ORF">FQN60_002848</name>
</gene>
<protein>
    <submittedName>
        <fullName evidence="1">Uncharacterized protein</fullName>
    </submittedName>
</protein>
<dbReference type="EMBL" id="VOFY01000021">
    <property type="protein sequence ID" value="KAA8581267.1"/>
    <property type="molecule type" value="Genomic_DNA"/>
</dbReference>
<evidence type="ECO:0000313" key="1">
    <source>
        <dbReference type="EMBL" id="KAA8581267.1"/>
    </source>
</evidence>
<evidence type="ECO:0000313" key="2">
    <source>
        <dbReference type="Proteomes" id="UP000327493"/>
    </source>
</evidence>
<sequence>MNKIIFVISNIRFSIVRSPARLITNQNEGRFIEFEPSMKNRELLEVSHGHVCPLAVQPVCLGSAHRRSGREKKDRLKIN</sequence>
<name>A0A5J5CHR9_9PERO</name>
<dbReference type="AlphaFoldDB" id="A0A5J5CHR9"/>
<dbReference type="Proteomes" id="UP000327493">
    <property type="component" value="Chromosome 21"/>
</dbReference>
<organism evidence="1 2">
    <name type="scientific">Etheostoma spectabile</name>
    <name type="common">orangethroat darter</name>
    <dbReference type="NCBI Taxonomy" id="54343"/>
    <lineage>
        <taxon>Eukaryota</taxon>
        <taxon>Metazoa</taxon>
        <taxon>Chordata</taxon>
        <taxon>Craniata</taxon>
        <taxon>Vertebrata</taxon>
        <taxon>Euteleostomi</taxon>
        <taxon>Actinopterygii</taxon>
        <taxon>Neopterygii</taxon>
        <taxon>Teleostei</taxon>
        <taxon>Neoteleostei</taxon>
        <taxon>Acanthomorphata</taxon>
        <taxon>Eupercaria</taxon>
        <taxon>Perciformes</taxon>
        <taxon>Percoidei</taxon>
        <taxon>Percidae</taxon>
        <taxon>Etheostomatinae</taxon>
        <taxon>Etheostoma</taxon>
    </lineage>
</organism>
<proteinExistence type="predicted"/>
<comment type="caution">
    <text evidence="1">The sequence shown here is derived from an EMBL/GenBank/DDBJ whole genome shotgun (WGS) entry which is preliminary data.</text>
</comment>